<reference evidence="2 3" key="2">
    <citation type="journal article" date="2010" name="Stand. Genomic Sci.">
        <title>Complete genome sequence of Desulfohalobium retbaense type strain (HR(100)).</title>
        <authorList>
            <person name="Spring S."/>
            <person name="Nolan M."/>
            <person name="Lapidus A."/>
            <person name="Glavina Del Rio T."/>
            <person name="Copeland A."/>
            <person name="Tice H."/>
            <person name="Cheng J.F."/>
            <person name="Lucas S."/>
            <person name="Land M."/>
            <person name="Chen F."/>
            <person name="Bruce D."/>
            <person name="Goodwin L."/>
            <person name="Pitluck S."/>
            <person name="Ivanova N."/>
            <person name="Mavromatis K."/>
            <person name="Mikhailova N."/>
            <person name="Pati A."/>
            <person name="Chen A."/>
            <person name="Palaniappan K."/>
            <person name="Hauser L."/>
            <person name="Chang Y.J."/>
            <person name="Jeffries C.D."/>
            <person name="Munk C."/>
            <person name="Kiss H."/>
            <person name="Chain P."/>
            <person name="Han C."/>
            <person name="Brettin T."/>
            <person name="Detter J.C."/>
            <person name="Schuler E."/>
            <person name="Goker M."/>
            <person name="Rohde M."/>
            <person name="Bristow J."/>
            <person name="Eisen J.A."/>
            <person name="Markowitz V."/>
            <person name="Hugenholtz P."/>
            <person name="Kyrpides N.C."/>
            <person name="Klenk H.P."/>
        </authorList>
    </citation>
    <scope>NUCLEOTIDE SEQUENCE [LARGE SCALE GENOMIC DNA]</scope>
    <source>
        <strain evidence="3">ATCC 49802 / DSM 20745 / S 6022</strain>
    </source>
</reference>
<dbReference type="InterPro" id="IPR021607">
    <property type="entry name" value="DUF3224"/>
</dbReference>
<evidence type="ECO:0008006" key="4">
    <source>
        <dbReference type="Google" id="ProtNLM"/>
    </source>
</evidence>
<protein>
    <recommendedName>
        <fullName evidence="4">DUF3224 domain-containing protein</fullName>
    </recommendedName>
</protein>
<dbReference type="Gene3D" id="2.40.350.10">
    <property type="entry name" value="SO1590-like"/>
    <property type="match status" value="1"/>
</dbReference>
<dbReference type="InterPro" id="IPR023159">
    <property type="entry name" value="SO1590-like_sf"/>
</dbReference>
<dbReference type="KEGG" id="sti:Sthe_1544"/>
<evidence type="ECO:0000256" key="1">
    <source>
        <dbReference type="SAM" id="SignalP"/>
    </source>
</evidence>
<accession>D1C412</accession>
<evidence type="ECO:0000313" key="3">
    <source>
        <dbReference type="Proteomes" id="UP000002027"/>
    </source>
</evidence>
<keyword evidence="3" id="KW-1185">Reference proteome</keyword>
<dbReference type="EMBL" id="CP001823">
    <property type="protein sequence ID" value="ACZ38979.1"/>
    <property type="molecule type" value="Genomic_DNA"/>
</dbReference>
<keyword evidence="1" id="KW-0732">Signal</keyword>
<dbReference type="InParanoid" id="D1C412"/>
<feature type="chain" id="PRO_5003021900" description="DUF3224 domain-containing protein" evidence="1">
    <location>
        <begin position="32"/>
        <end position="171"/>
    </location>
</feature>
<sequence length="171" mass="17335">METAMRRALAARPARWLVAVTLALAMMLALANVNVATAQPVQVVGTFTQTSFVTANERAVGDLTLFDFLEETALTGTATGTSMTAGTCALHPSGHAACLALETFSGVIDGEVGTVQFQNVAVLDTTTDTIHGAFTVVEGSGTGGLEGLSGHGSFAGQGGSGTYMASLEFGS</sequence>
<dbReference type="AlphaFoldDB" id="D1C412"/>
<dbReference type="SUPFAM" id="SSF159238">
    <property type="entry name" value="SO1590-like"/>
    <property type="match status" value="1"/>
</dbReference>
<organism evidence="2 3">
    <name type="scientific">Sphaerobacter thermophilus (strain ATCC 49802 / DSM 20745 / KCCM 41009 / NCIMB 13125 / S 6022)</name>
    <dbReference type="NCBI Taxonomy" id="479434"/>
    <lineage>
        <taxon>Bacteria</taxon>
        <taxon>Pseudomonadati</taxon>
        <taxon>Thermomicrobiota</taxon>
        <taxon>Thermomicrobia</taxon>
        <taxon>Sphaerobacterales</taxon>
        <taxon>Sphaerobacterineae</taxon>
        <taxon>Sphaerobacteraceae</taxon>
        <taxon>Sphaerobacter</taxon>
    </lineage>
</organism>
<dbReference type="Pfam" id="PF11528">
    <property type="entry name" value="DUF3224"/>
    <property type="match status" value="1"/>
</dbReference>
<evidence type="ECO:0000313" key="2">
    <source>
        <dbReference type="EMBL" id="ACZ38979.1"/>
    </source>
</evidence>
<reference evidence="3" key="1">
    <citation type="submission" date="2009-11" db="EMBL/GenBank/DDBJ databases">
        <title>The complete chromosome 1 of Sphaerobacter thermophilus DSM 20745.</title>
        <authorList>
            <person name="Lucas S."/>
            <person name="Copeland A."/>
            <person name="Lapidus A."/>
            <person name="Glavina del Rio T."/>
            <person name="Dalin E."/>
            <person name="Tice H."/>
            <person name="Bruce D."/>
            <person name="Goodwin L."/>
            <person name="Pitluck S."/>
            <person name="Kyrpides N."/>
            <person name="Mavromatis K."/>
            <person name="Ivanova N."/>
            <person name="Mikhailova N."/>
            <person name="LaButti K.M."/>
            <person name="Clum A."/>
            <person name="Sun H.I."/>
            <person name="Brettin T."/>
            <person name="Detter J.C."/>
            <person name="Han C."/>
            <person name="Larimer F."/>
            <person name="Land M."/>
            <person name="Hauser L."/>
            <person name="Markowitz V."/>
            <person name="Cheng J.F."/>
            <person name="Hugenholtz P."/>
            <person name="Woyke T."/>
            <person name="Wu D."/>
            <person name="Steenblock K."/>
            <person name="Schneider S."/>
            <person name="Pukall R."/>
            <person name="Goeker M."/>
            <person name="Klenk H.P."/>
            <person name="Eisen J.A."/>
        </authorList>
    </citation>
    <scope>NUCLEOTIDE SEQUENCE [LARGE SCALE GENOMIC DNA]</scope>
    <source>
        <strain evidence="3">ATCC 49802 / DSM 20745 / S 6022</strain>
    </source>
</reference>
<proteinExistence type="predicted"/>
<feature type="signal peptide" evidence="1">
    <location>
        <begin position="1"/>
        <end position="31"/>
    </location>
</feature>
<name>D1C412_SPHTD</name>
<dbReference type="RefSeq" id="WP_012872026.1">
    <property type="nucleotide sequence ID" value="NC_013523.1"/>
</dbReference>
<dbReference type="HOGENOM" id="CLU_1561904_0_0_0"/>
<gene>
    <name evidence="2" type="ordered locus">Sthe_1544</name>
</gene>
<dbReference type="Proteomes" id="UP000002027">
    <property type="component" value="Chromosome 1"/>
</dbReference>